<evidence type="ECO:0000256" key="6">
    <source>
        <dbReference type="ARBA" id="ARBA00023136"/>
    </source>
</evidence>
<evidence type="ECO:0000256" key="4">
    <source>
        <dbReference type="ARBA" id="ARBA00022692"/>
    </source>
</evidence>
<organism evidence="9 10">
    <name type="scientific">Reticulibacter mediterranei</name>
    <dbReference type="NCBI Taxonomy" id="2778369"/>
    <lineage>
        <taxon>Bacteria</taxon>
        <taxon>Bacillati</taxon>
        <taxon>Chloroflexota</taxon>
        <taxon>Ktedonobacteria</taxon>
        <taxon>Ktedonobacterales</taxon>
        <taxon>Reticulibacteraceae</taxon>
        <taxon>Reticulibacter</taxon>
    </lineage>
</organism>
<evidence type="ECO:0000256" key="7">
    <source>
        <dbReference type="SAM" id="Phobius"/>
    </source>
</evidence>
<evidence type="ECO:0000313" key="10">
    <source>
        <dbReference type="Proteomes" id="UP000597444"/>
    </source>
</evidence>
<dbReference type="InterPro" id="IPR020846">
    <property type="entry name" value="MFS_dom"/>
</dbReference>
<proteinExistence type="predicted"/>
<keyword evidence="2" id="KW-0813">Transport</keyword>
<feature type="transmembrane region" description="Helical" evidence="7">
    <location>
        <begin position="241"/>
        <end position="258"/>
    </location>
</feature>
<dbReference type="Gene3D" id="1.20.1250.20">
    <property type="entry name" value="MFS general substrate transporter like domains"/>
    <property type="match status" value="1"/>
</dbReference>
<dbReference type="PANTHER" id="PTHR42718">
    <property type="entry name" value="MAJOR FACILITATOR SUPERFAMILY MULTIDRUG TRANSPORTER MFSC"/>
    <property type="match status" value="1"/>
</dbReference>
<evidence type="ECO:0000256" key="3">
    <source>
        <dbReference type="ARBA" id="ARBA00022475"/>
    </source>
</evidence>
<gene>
    <name evidence="9" type="ORF">KSF_093760</name>
</gene>
<evidence type="ECO:0000313" key="9">
    <source>
        <dbReference type="EMBL" id="GHO99328.1"/>
    </source>
</evidence>
<feature type="transmembrane region" description="Helical" evidence="7">
    <location>
        <begin position="416"/>
        <end position="435"/>
    </location>
</feature>
<dbReference type="GO" id="GO:0022857">
    <property type="term" value="F:transmembrane transporter activity"/>
    <property type="evidence" value="ECO:0007669"/>
    <property type="project" value="InterPro"/>
</dbReference>
<feature type="transmembrane region" description="Helical" evidence="7">
    <location>
        <begin position="24"/>
        <end position="49"/>
    </location>
</feature>
<dbReference type="InterPro" id="IPR011701">
    <property type="entry name" value="MFS"/>
</dbReference>
<dbReference type="PANTHER" id="PTHR42718:SF47">
    <property type="entry name" value="METHYL VIOLOGEN RESISTANCE PROTEIN SMVA"/>
    <property type="match status" value="1"/>
</dbReference>
<keyword evidence="3" id="KW-1003">Cell membrane</keyword>
<sequence length="520" mass="54789">MIEQNEAGEANQIKSPEKATVKEWLGLVVVGIISLVVAMDGFVLLLALPRIGQDFHASGTQILWVTDMYGFLLAGFLITMGTLGDHIGRRKVLLIGSAAFGAISLLVAFAQSIEMLIFTRALLGVAGAMIAPAALSLIRHMFADPKENARAISIWLSCLISGSIVGPLVGGVLLEHFWWGSVFLVGVPPMAIGLLLGRKLLPEYKNPDAAQLHFPSVFLSLTAILPLIYGMKEIAAHGWQLFPIVALLVGIMMSIVFVRQQRGLTDPLLDVTLFKKPAFTIMLVAMLTNTMFPGGVMVLSTQYLQLVTGLSPLQAGLWMVPIMLVSVVGFLGSPSLARVMRPAYLIALGLVCSIAGLLILCLTSVNGSLALLIIGFALFNLGAGPLTTLGTGIVIGSVAPEKAGAAAAISQTGNEFGFALGVAVVGSIGALVYRLQTSILPHELSVDAMRSVRESLATAVATAEHLPGKSGSDLLLIARNAFVQEYHAVALLSAGVLAIVAVVIVVMLKNMPAMAEEQSV</sequence>
<feature type="transmembrane region" description="Helical" evidence="7">
    <location>
        <begin position="92"/>
        <end position="111"/>
    </location>
</feature>
<keyword evidence="4 7" id="KW-0812">Transmembrane</keyword>
<keyword evidence="10" id="KW-1185">Reference proteome</keyword>
<feature type="transmembrane region" description="Helical" evidence="7">
    <location>
        <begin position="117"/>
        <end position="138"/>
    </location>
</feature>
<name>A0A8J3IVI9_9CHLR</name>
<evidence type="ECO:0000256" key="1">
    <source>
        <dbReference type="ARBA" id="ARBA00004651"/>
    </source>
</evidence>
<evidence type="ECO:0000259" key="8">
    <source>
        <dbReference type="PROSITE" id="PS50850"/>
    </source>
</evidence>
<feature type="transmembrane region" description="Helical" evidence="7">
    <location>
        <begin position="176"/>
        <end position="197"/>
    </location>
</feature>
<reference evidence="9" key="1">
    <citation type="submission" date="2020-10" db="EMBL/GenBank/DDBJ databases">
        <title>Taxonomic study of unclassified bacteria belonging to the class Ktedonobacteria.</title>
        <authorList>
            <person name="Yabe S."/>
            <person name="Wang C.M."/>
            <person name="Zheng Y."/>
            <person name="Sakai Y."/>
            <person name="Cavaletti L."/>
            <person name="Monciardini P."/>
            <person name="Donadio S."/>
        </authorList>
    </citation>
    <scope>NUCLEOTIDE SEQUENCE</scope>
    <source>
        <strain evidence="9">ID150040</strain>
    </source>
</reference>
<dbReference type="InterPro" id="IPR036259">
    <property type="entry name" value="MFS_trans_sf"/>
</dbReference>
<accession>A0A8J3IVI9</accession>
<comment type="caution">
    <text evidence="9">The sequence shown here is derived from an EMBL/GenBank/DDBJ whole genome shotgun (WGS) entry which is preliminary data.</text>
</comment>
<feature type="transmembrane region" description="Helical" evidence="7">
    <location>
        <begin position="209"/>
        <end position="229"/>
    </location>
</feature>
<dbReference type="Proteomes" id="UP000597444">
    <property type="component" value="Unassembled WGS sequence"/>
</dbReference>
<feature type="domain" description="Major facilitator superfamily (MFS) profile" evidence="8">
    <location>
        <begin position="26"/>
        <end position="513"/>
    </location>
</feature>
<feature type="transmembrane region" description="Helical" evidence="7">
    <location>
        <begin position="150"/>
        <end position="170"/>
    </location>
</feature>
<protein>
    <submittedName>
        <fullName evidence="9">MFS transporter</fullName>
    </submittedName>
</protein>
<feature type="transmembrane region" description="Helical" evidence="7">
    <location>
        <begin position="315"/>
        <end position="332"/>
    </location>
</feature>
<dbReference type="CDD" id="cd17321">
    <property type="entry name" value="MFS_MMR_MDR_like"/>
    <property type="match status" value="1"/>
</dbReference>
<dbReference type="Gene3D" id="1.20.1720.10">
    <property type="entry name" value="Multidrug resistance protein D"/>
    <property type="match status" value="1"/>
</dbReference>
<dbReference type="EMBL" id="BNJK01000002">
    <property type="protein sequence ID" value="GHO99328.1"/>
    <property type="molecule type" value="Genomic_DNA"/>
</dbReference>
<dbReference type="RefSeq" id="WP_220209975.1">
    <property type="nucleotide sequence ID" value="NZ_BNJK01000002.1"/>
</dbReference>
<dbReference type="AlphaFoldDB" id="A0A8J3IVI9"/>
<dbReference type="SUPFAM" id="SSF103473">
    <property type="entry name" value="MFS general substrate transporter"/>
    <property type="match status" value="1"/>
</dbReference>
<keyword evidence="6 7" id="KW-0472">Membrane</keyword>
<dbReference type="PROSITE" id="PS50850">
    <property type="entry name" value="MFS"/>
    <property type="match status" value="1"/>
</dbReference>
<evidence type="ECO:0000256" key="5">
    <source>
        <dbReference type="ARBA" id="ARBA00022989"/>
    </source>
</evidence>
<comment type="subcellular location">
    <subcellularLocation>
        <location evidence="1">Cell membrane</location>
        <topology evidence="1">Multi-pass membrane protein</topology>
    </subcellularLocation>
</comment>
<dbReference type="Pfam" id="PF07690">
    <property type="entry name" value="MFS_1"/>
    <property type="match status" value="1"/>
</dbReference>
<evidence type="ECO:0000256" key="2">
    <source>
        <dbReference type="ARBA" id="ARBA00022448"/>
    </source>
</evidence>
<feature type="transmembrane region" description="Helical" evidence="7">
    <location>
        <begin position="486"/>
        <end position="508"/>
    </location>
</feature>
<keyword evidence="5 7" id="KW-1133">Transmembrane helix</keyword>
<feature type="transmembrane region" description="Helical" evidence="7">
    <location>
        <begin position="371"/>
        <end position="395"/>
    </location>
</feature>
<feature type="transmembrane region" description="Helical" evidence="7">
    <location>
        <begin position="344"/>
        <end position="365"/>
    </location>
</feature>
<feature type="transmembrane region" description="Helical" evidence="7">
    <location>
        <begin position="61"/>
        <end position="80"/>
    </location>
</feature>
<dbReference type="GO" id="GO:0005886">
    <property type="term" value="C:plasma membrane"/>
    <property type="evidence" value="ECO:0007669"/>
    <property type="project" value="UniProtKB-SubCell"/>
</dbReference>
<feature type="transmembrane region" description="Helical" evidence="7">
    <location>
        <begin position="279"/>
        <end position="303"/>
    </location>
</feature>